<dbReference type="OMA" id="SVYFAFE"/>
<proteinExistence type="predicted"/>
<dbReference type="EMBL" id="BCTB01000052">
    <property type="protein sequence ID" value="GAT17300.1"/>
    <property type="molecule type" value="Genomic_DNA"/>
</dbReference>
<dbReference type="PROSITE" id="PS51257">
    <property type="entry name" value="PROKAR_LIPOPROTEIN"/>
    <property type="match status" value="1"/>
</dbReference>
<comment type="caution">
    <text evidence="2">The sequence shown here is derived from an EMBL/GenBank/DDBJ whole genome shotgun (WGS) entry which is preliminary data.</text>
</comment>
<dbReference type="Proteomes" id="UP000069654">
    <property type="component" value="Unassembled WGS sequence"/>
</dbReference>
<dbReference type="OrthoDB" id="4761168at2"/>
<feature type="region of interest" description="Disordered" evidence="1">
    <location>
        <begin position="49"/>
        <end position="69"/>
    </location>
</feature>
<sequence>MVGLRVGALLPVLALVAGCAVSVTGTAVWPGDIIERVILTQNDFPPGVKYERREKPDAASPARPNPYTMRSVPEGCADGMTAVVREAAAAGLGRDSDYSVWYQNARFSIGVHTRPLDLERVAEVAERCARYRAFFGAENSDGLDITTTPIDSPRPGGLAYRQTLGSSNPVYMYFENVGSMSVSAMMLPLGDDRVSVSAELPQTFLEVAARQAERVGSS</sequence>
<dbReference type="STRING" id="1797.RMCT_4269"/>
<reference evidence="2 3" key="1">
    <citation type="journal article" date="2016" name="Genome Announc.">
        <title>Draft Genome Sequences of Five Rapidly Growing Mycobacterium Species, M. thermoresistibile, M. fortuitum subsp. acetamidolyticum, M. canariasense, M. brisbanense, and M. novocastrense.</title>
        <authorList>
            <person name="Katahira K."/>
            <person name="Ogura Y."/>
            <person name="Gotoh Y."/>
            <person name="Hayashi T."/>
        </authorList>
    </citation>
    <scope>NUCLEOTIDE SEQUENCE [LARGE SCALE GENOMIC DNA]</scope>
    <source>
        <strain evidence="2 3">JCM6362</strain>
    </source>
</reference>
<gene>
    <name evidence="2" type="ORF">RMCT_4269</name>
</gene>
<accession>A0A100XIK9</accession>
<evidence type="ECO:0000313" key="3">
    <source>
        <dbReference type="Proteomes" id="UP000069654"/>
    </source>
</evidence>
<evidence type="ECO:0000256" key="1">
    <source>
        <dbReference type="SAM" id="MobiDB-lite"/>
    </source>
</evidence>
<name>A0A100XIK9_MYCTH</name>
<protein>
    <submittedName>
        <fullName evidence="2">Uncharacterized protein</fullName>
    </submittedName>
</protein>
<dbReference type="RefSeq" id="WP_003927167.1">
    <property type="nucleotide sequence ID" value="NZ_BCTB01000052.1"/>
</dbReference>
<dbReference type="AlphaFoldDB" id="A0A100XIK9"/>
<organism evidence="2 3">
    <name type="scientific">Mycolicibacterium thermoresistibile</name>
    <name type="common">Mycobacterium thermoresistibile</name>
    <dbReference type="NCBI Taxonomy" id="1797"/>
    <lineage>
        <taxon>Bacteria</taxon>
        <taxon>Bacillati</taxon>
        <taxon>Actinomycetota</taxon>
        <taxon>Actinomycetes</taxon>
        <taxon>Mycobacteriales</taxon>
        <taxon>Mycobacteriaceae</taxon>
        <taxon>Mycolicibacterium</taxon>
    </lineage>
</organism>
<evidence type="ECO:0000313" key="2">
    <source>
        <dbReference type="EMBL" id="GAT17300.1"/>
    </source>
</evidence>
<reference evidence="3" key="2">
    <citation type="submission" date="2016-02" db="EMBL/GenBank/DDBJ databases">
        <title>Draft genome sequence of five rapidly growing Mycobacterium species.</title>
        <authorList>
            <person name="Katahira K."/>
            <person name="Gotou Y."/>
            <person name="Iida K."/>
            <person name="Ogura Y."/>
            <person name="Hayashi T."/>
        </authorList>
    </citation>
    <scope>NUCLEOTIDE SEQUENCE [LARGE SCALE GENOMIC DNA]</scope>
    <source>
        <strain evidence="3">JCM6362</strain>
    </source>
</reference>